<proteinExistence type="predicted"/>
<reference evidence="1 2" key="1">
    <citation type="journal article" date="2020" name="Mol. Plant">
        <title>The Chromosome-Based Rubber Tree Genome Provides New Insights into Spurge Genome Evolution and Rubber Biosynthesis.</title>
        <authorList>
            <person name="Liu J."/>
            <person name="Shi C."/>
            <person name="Shi C.C."/>
            <person name="Li W."/>
            <person name="Zhang Q.J."/>
            <person name="Zhang Y."/>
            <person name="Li K."/>
            <person name="Lu H.F."/>
            <person name="Shi C."/>
            <person name="Zhu S.T."/>
            <person name="Xiao Z.Y."/>
            <person name="Nan H."/>
            <person name="Yue Y."/>
            <person name="Zhu X.G."/>
            <person name="Wu Y."/>
            <person name="Hong X.N."/>
            <person name="Fan G.Y."/>
            <person name="Tong Y."/>
            <person name="Zhang D."/>
            <person name="Mao C.L."/>
            <person name="Liu Y.L."/>
            <person name="Hao S.J."/>
            <person name="Liu W.Q."/>
            <person name="Lv M.Q."/>
            <person name="Zhang H.B."/>
            <person name="Liu Y."/>
            <person name="Hu-Tang G.R."/>
            <person name="Wang J.P."/>
            <person name="Wang J.H."/>
            <person name="Sun Y.H."/>
            <person name="Ni S.B."/>
            <person name="Chen W.B."/>
            <person name="Zhang X.C."/>
            <person name="Jiao Y.N."/>
            <person name="Eichler E.E."/>
            <person name="Li G.H."/>
            <person name="Liu X."/>
            <person name="Gao L.Z."/>
        </authorList>
    </citation>
    <scope>NUCLEOTIDE SEQUENCE [LARGE SCALE GENOMIC DNA]</scope>
    <source>
        <strain evidence="2">cv. GT1</strain>
        <tissue evidence="1">Leaf</tissue>
    </source>
</reference>
<dbReference type="AlphaFoldDB" id="A0A6A6LD64"/>
<name>A0A6A6LD64_HEVBR</name>
<evidence type="ECO:0000313" key="2">
    <source>
        <dbReference type="Proteomes" id="UP000467840"/>
    </source>
</evidence>
<dbReference type="SUPFAM" id="SSF81383">
    <property type="entry name" value="F-box domain"/>
    <property type="match status" value="1"/>
</dbReference>
<protein>
    <recommendedName>
        <fullName evidence="3">F-box domain-containing protein</fullName>
    </recommendedName>
</protein>
<dbReference type="InterPro" id="IPR036047">
    <property type="entry name" value="F-box-like_dom_sf"/>
</dbReference>
<gene>
    <name evidence="1" type="ORF">GH714_031716</name>
</gene>
<dbReference type="Proteomes" id="UP000467840">
    <property type="component" value="Chromosome 1"/>
</dbReference>
<evidence type="ECO:0008006" key="3">
    <source>
        <dbReference type="Google" id="ProtNLM"/>
    </source>
</evidence>
<dbReference type="EMBL" id="JAAGAX010000011">
    <property type="protein sequence ID" value="KAF2299362.1"/>
    <property type="molecule type" value="Genomic_DNA"/>
</dbReference>
<evidence type="ECO:0000313" key="1">
    <source>
        <dbReference type="EMBL" id="KAF2299362.1"/>
    </source>
</evidence>
<comment type="caution">
    <text evidence="1">The sequence shown here is derived from an EMBL/GenBank/DDBJ whole genome shotgun (WGS) entry which is preliminary data.</text>
</comment>
<keyword evidence="2" id="KW-1185">Reference proteome</keyword>
<dbReference type="Gene3D" id="1.20.1280.50">
    <property type="match status" value="1"/>
</dbReference>
<accession>A0A6A6LD64</accession>
<organism evidence="1 2">
    <name type="scientific">Hevea brasiliensis</name>
    <name type="common">Para rubber tree</name>
    <name type="synonym">Siphonia brasiliensis</name>
    <dbReference type="NCBI Taxonomy" id="3981"/>
    <lineage>
        <taxon>Eukaryota</taxon>
        <taxon>Viridiplantae</taxon>
        <taxon>Streptophyta</taxon>
        <taxon>Embryophyta</taxon>
        <taxon>Tracheophyta</taxon>
        <taxon>Spermatophyta</taxon>
        <taxon>Magnoliopsida</taxon>
        <taxon>eudicotyledons</taxon>
        <taxon>Gunneridae</taxon>
        <taxon>Pentapetalae</taxon>
        <taxon>rosids</taxon>
        <taxon>fabids</taxon>
        <taxon>Malpighiales</taxon>
        <taxon>Euphorbiaceae</taxon>
        <taxon>Crotonoideae</taxon>
        <taxon>Micrandreae</taxon>
        <taxon>Hevea</taxon>
    </lineage>
</organism>
<sequence>MHTIASLSLINVAEASLRRYLERQLHTLQHYEFAPEEMSSCETLKNTVYTLREKLPNVIQSALALLPNGNGEFACRSLSQDLLLVGSSESCNCSTRSILLVHVIDMAIRFCKVCKKWKVLASDNVLWSNLFQDRWGGDRAAFYAPVDSKLWKHAYEVQDRCDRIGLGLKIIREGGDTILFTKEKSNGIWVRGEKVKGQPVLKIQKQSLQEINS</sequence>